<accession>A0ACD5VAH7</accession>
<protein>
    <submittedName>
        <fullName evidence="1">Uncharacterized protein</fullName>
    </submittedName>
</protein>
<evidence type="ECO:0000313" key="1">
    <source>
        <dbReference type="EnsemblPlants" id="AVESA.00010b.r2.2DG0390000.1.CDS"/>
    </source>
</evidence>
<name>A0ACD5VAH7_AVESA</name>
<sequence>MLGSSAPTLQLLRSRIRTSLSPPTTVLDDLHGASGQSGCMMPPESSPSPSHHPASPHLPPTKVPPTISLPHPVVLRRPGHPASCSSSRRPADQPVKLRMVMDMLIIYLHYEDENQEAHILQRSMMRRHVSHYDLILMTEEVGFNAIDFLYYAKKNPHGNNYLVHIDDPSVVVKMLSDTEIEKTVHLYVSKEKATNDIAPSNHPNESVLSQDDGVSAERVEQLIVRSSQRQLRRSKRLNVIQVTDQHSDENRDFNNSEQYITPGDEPQALEDEEERVHNQLSTKVVKRKRTSLPIVWNMQPGQRIVVKCNEEGQPIGEECAILGKFLGTIARIGGLCPLNINDWRDLKKNSREQTILQCVQTKSVYPKSCEKWILKSIGRDWRKFKSSLKKAIFNPVIEKNPDIKRKALYKFCPDDVDKDQWRGLVKF</sequence>
<reference evidence="1" key="1">
    <citation type="submission" date="2021-05" db="EMBL/GenBank/DDBJ databases">
        <authorList>
            <person name="Scholz U."/>
            <person name="Mascher M."/>
            <person name="Fiebig A."/>
        </authorList>
    </citation>
    <scope>NUCLEOTIDE SEQUENCE [LARGE SCALE GENOMIC DNA]</scope>
</reference>
<dbReference type="Proteomes" id="UP001732700">
    <property type="component" value="Chromosome 2D"/>
</dbReference>
<proteinExistence type="predicted"/>
<dbReference type="EnsemblPlants" id="AVESA.00010b.r2.2DG0390000.1">
    <property type="protein sequence ID" value="AVESA.00010b.r2.2DG0390000.1.CDS"/>
    <property type="gene ID" value="AVESA.00010b.r2.2DG0390000"/>
</dbReference>
<evidence type="ECO:0000313" key="2">
    <source>
        <dbReference type="Proteomes" id="UP001732700"/>
    </source>
</evidence>
<keyword evidence="2" id="KW-1185">Reference proteome</keyword>
<reference evidence="1" key="2">
    <citation type="submission" date="2025-09" db="UniProtKB">
        <authorList>
            <consortium name="EnsemblPlants"/>
        </authorList>
    </citation>
    <scope>IDENTIFICATION</scope>
</reference>
<organism evidence="1 2">
    <name type="scientific">Avena sativa</name>
    <name type="common">Oat</name>
    <dbReference type="NCBI Taxonomy" id="4498"/>
    <lineage>
        <taxon>Eukaryota</taxon>
        <taxon>Viridiplantae</taxon>
        <taxon>Streptophyta</taxon>
        <taxon>Embryophyta</taxon>
        <taxon>Tracheophyta</taxon>
        <taxon>Spermatophyta</taxon>
        <taxon>Magnoliopsida</taxon>
        <taxon>Liliopsida</taxon>
        <taxon>Poales</taxon>
        <taxon>Poaceae</taxon>
        <taxon>BOP clade</taxon>
        <taxon>Pooideae</taxon>
        <taxon>Poodae</taxon>
        <taxon>Poeae</taxon>
        <taxon>Poeae Chloroplast Group 1 (Aveneae type)</taxon>
        <taxon>Aveninae</taxon>
        <taxon>Avena</taxon>
    </lineage>
</organism>